<comment type="similarity">
    <text evidence="2">Belongs to the ATP-dependent AMP-binding enzyme family.</text>
</comment>
<dbReference type="SUPFAM" id="SSF56801">
    <property type="entry name" value="Acetyl-CoA synthetase-like"/>
    <property type="match status" value="1"/>
</dbReference>
<dbReference type="PANTHER" id="PTHR24096:SF149">
    <property type="entry name" value="AMP-BINDING DOMAIN-CONTAINING PROTEIN-RELATED"/>
    <property type="match status" value="1"/>
</dbReference>
<dbReference type="InterPro" id="IPR042099">
    <property type="entry name" value="ANL_N_sf"/>
</dbReference>
<dbReference type="InParanoid" id="E2BES9"/>
<dbReference type="InterPro" id="IPR020845">
    <property type="entry name" value="AMP-binding_CS"/>
</dbReference>
<protein>
    <submittedName>
        <fullName evidence="6">Luciferin 4-monooxygenase</fullName>
    </submittedName>
</protein>
<reference evidence="6 7" key="1">
    <citation type="journal article" date="2010" name="Science">
        <title>Genomic comparison of the ants Camponotus floridanus and Harpegnathos saltator.</title>
        <authorList>
            <person name="Bonasio R."/>
            <person name="Zhang G."/>
            <person name="Ye C."/>
            <person name="Mutti N.S."/>
            <person name="Fang X."/>
            <person name="Qin N."/>
            <person name="Donahue G."/>
            <person name="Yang P."/>
            <person name="Li Q."/>
            <person name="Li C."/>
            <person name="Zhang P."/>
            <person name="Huang Z."/>
            <person name="Berger S.L."/>
            <person name="Reinberg D."/>
            <person name="Wang J."/>
            <person name="Liebig J."/>
        </authorList>
    </citation>
    <scope>NUCLEOTIDE SEQUENCE [LARGE SCALE GENOMIC DNA]</scope>
    <source>
        <strain evidence="6 7">R22 G/1</strain>
    </source>
</reference>
<dbReference type="GO" id="GO:0016405">
    <property type="term" value="F:CoA-ligase activity"/>
    <property type="evidence" value="ECO:0007669"/>
    <property type="project" value="TreeGrafter"/>
</dbReference>
<sequence length="414" mass="46222">MGDSITSNKVDARTSKVQTYADMCERSIKCALWLKKQGVKPGDIIGLCTDNNLNALLILLGTLYVGAISNTWDHKLSPMMARYFLSLTSPKIVFTISSSAASLTQAAKELGMNLKVITLDKLDGYESLEEDVMRDHDTRDIDEFKCFTTQPDDIAIIVPSSGTTGLPKGTEVSHYSLYYSMQPDKYCDLIDHTCIVTSTIRWHYGVLMAYKIIAANAKKIIVPDDDDAEGFCRIIKKYRVTLAATDPFMLIKLIKNKLLDKYRMPTLKVIISSGAHLKKKYLEALREKLPGVFVSNNYGTTDTACICSASTRTTTLGSVGYVSSTVRIKIADQETEEALGPNKVGELRVKTVTMMQGYHNNPKETKQAFDSDDWFHSGDLAYYNDDGEIYIVDRISDFINFRSITVSPGEIEMF</sequence>
<keyword evidence="6" id="KW-0560">Oxidoreductase</keyword>
<dbReference type="GO" id="GO:0004497">
    <property type="term" value="F:monooxygenase activity"/>
    <property type="evidence" value="ECO:0007669"/>
    <property type="project" value="UniProtKB-KW"/>
</dbReference>
<dbReference type="GO" id="GO:0005777">
    <property type="term" value="C:peroxisome"/>
    <property type="evidence" value="ECO:0007669"/>
    <property type="project" value="UniProtKB-SubCell"/>
</dbReference>
<evidence type="ECO:0000313" key="7">
    <source>
        <dbReference type="Proteomes" id="UP000008237"/>
    </source>
</evidence>
<dbReference type="EMBL" id="GL447857">
    <property type="protein sequence ID" value="EFN85795.1"/>
    <property type="molecule type" value="Genomic_DNA"/>
</dbReference>
<comment type="subcellular location">
    <subcellularLocation>
        <location evidence="1">Peroxisome</location>
    </subcellularLocation>
</comment>
<gene>
    <name evidence="6" type="ORF">EAI_04637</name>
</gene>
<evidence type="ECO:0000256" key="4">
    <source>
        <dbReference type="ARBA" id="ARBA00023140"/>
    </source>
</evidence>
<proteinExistence type="inferred from homology"/>
<name>E2BES9_HARSA</name>
<evidence type="ECO:0000259" key="5">
    <source>
        <dbReference type="Pfam" id="PF00501"/>
    </source>
</evidence>
<keyword evidence="3" id="KW-0436">Ligase</keyword>
<dbReference type="PROSITE" id="PS00455">
    <property type="entry name" value="AMP_BINDING"/>
    <property type="match status" value="1"/>
</dbReference>
<dbReference type="Proteomes" id="UP000008237">
    <property type="component" value="Unassembled WGS sequence"/>
</dbReference>
<keyword evidence="6" id="KW-0503">Monooxygenase</keyword>
<dbReference type="PANTHER" id="PTHR24096">
    <property type="entry name" value="LONG-CHAIN-FATTY-ACID--COA LIGASE"/>
    <property type="match status" value="1"/>
</dbReference>
<evidence type="ECO:0000256" key="1">
    <source>
        <dbReference type="ARBA" id="ARBA00004275"/>
    </source>
</evidence>
<dbReference type="STRING" id="610380.E2BES9"/>
<dbReference type="AlphaFoldDB" id="E2BES9"/>
<dbReference type="Gene3D" id="3.40.50.12780">
    <property type="entry name" value="N-terminal domain of ligase-like"/>
    <property type="match status" value="1"/>
</dbReference>
<keyword evidence="4" id="KW-0576">Peroxisome</keyword>
<feature type="domain" description="AMP-dependent synthetase/ligase" evidence="5">
    <location>
        <begin position="16"/>
        <end position="359"/>
    </location>
</feature>
<evidence type="ECO:0000256" key="2">
    <source>
        <dbReference type="ARBA" id="ARBA00006432"/>
    </source>
</evidence>
<dbReference type="Pfam" id="PF00501">
    <property type="entry name" value="AMP-binding"/>
    <property type="match status" value="1"/>
</dbReference>
<accession>E2BES9</accession>
<organism evidence="7">
    <name type="scientific">Harpegnathos saltator</name>
    <name type="common">Jerdon's jumping ant</name>
    <dbReference type="NCBI Taxonomy" id="610380"/>
    <lineage>
        <taxon>Eukaryota</taxon>
        <taxon>Metazoa</taxon>
        <taxon>Ecdysozoa</taxon>
        <taxon>Arthropoda</taxon>
        <taxon>Hexapoda</taxon>
        <taxon>Insecta</taxon>
        <taxon>Pterygota</taxon>
        <taxon>Neoptera</taxon>
        <taxon>Endopterygota</taxon>
        <taxon>Hymenoptera</taxon>
        <taxon>Apocrita</taxon>
        <taxon>Aculeata</taxon>
        <taxon>Formicoidea</taxon>
        <taxon>Formicidae</taxon>
        <taxon>Ponerinae</taxon>
        <taxon>Ponerini</taxon>
        <taxon>Harpegnathos</taxon>
    </lineage>
</organism>
<dbReference type="OMA" id="AGEMHEW"/>
<evidence type="ECO:0000256" key="3">
    <source>
        <dbReference type="ARBA" id="ARBA00022598"/>
    </source>
</evidence>
<dbReference type="OrthoDB" id="10253869at2759"/>
<dbReference type="InterPro" id="IPR000873">
    <property type="entry name" value="AMP-dep_synth/lig_dom"/>
</dbReference>
<keyword evidence="7" id="KW-1185">Reference proteome</keyword>
<evidence type="ECO:0000313" key="6">
    <source>
        <dbReference type="EMBL" id="EFN85795.1"/>
    </source>
</evidence>